<dbReference type="FunFam" id="3.40.50.20:FF:000010">
    <property type="entry name" value="Propionyl-CoA carboxylase subunit alpha"/>
    <property type="match status" value="1"/>
</dbReference>
<evidence type="ECO:0000256" key="2">
    <source>
        <dbReference type="ARBA" id="ARBA00013263"/>
    </source>
</evidence>
<sequence length="596" mass="62835">MPEIKPLQKVLIANRGEIAVRVIRACKDAGIGSVAVYAEPDRDAIFVRMADEAHSLGGATPAESYLDIEKIIAVAHKSGADSVHPGYGFLAENAEFAQAVMDAGLTWIGPPPAAIEALGDKAKAKHIADRANAPLAPGTKDPVADADEVVEFAKANGLPVAIKAVFGGGGRGLKVARTLEEIPDAYESAVREAVTAFGRGECLVEKFLDKPRHVETQCLADKHGNVVVVSTRDCSLQRRNQKLVEEAPAPFLTEEQITELYESSKRILKEAGYYGAGTCEFLVAQDGTISFLEVNTRLQVEHCVSEEVTGIDLVREMFRVAAGEELGYGDPEIRGHSIEFRINAEDGGRNFMPAPGTLSAWTPPQGPGVRVDGGYENGQTVPGSFDSLIAKLIVTGNSRTQAIERSRRALSEFEVDGMPTVIPFHKAVLEDPAYVGASTPTGEGEFTVYTQWIETEFDNQIEPYSGDVAEAKEAGERQSVVVEVGGKRLEVVIPAGLGGLAAGPAAGGAKKPKRAAGKKAGAAASGDAVTSPMQGTVVKVVAEEGASVAEGDTVVVIEAMKMEQPLKAHKAGTVTGLTAEVGATVTNGQVICELKD</sequence>
<evidence type="ECO:0000256" key="6">
    <source>
        <dbReference type="ARBA" id="ARBA00023267"/>
    </source>
</evidence>
<dbReference type="EC" id="6.3.4.14" evidence="2"/>
<dbReference type="GO" id="GO:0005524">
    <property type="term" value="F:ATP binding"/>
    <property type="evidence" value="ECO:0007669"/>
    <property type="project" value="UniProtKB-UniRule"/>
</dbReference>
<dbReference type="PROSITE" id="PS50979">
    <property type="entry name" value="BC"/>
    <property type="match status" value="1"/>
</dbReference>
<dbReference type="SUPFAM" id="SSF51246">
    <property type="entry name" value="Rudiment single hybrid motif"/>
    <property type="match status" value="1"/>
</dbReference>
<dbReference type="Pfam" id="PF00289">
    <property type="entry name" value="Biotin_carb_N"/>
    <property type="match status" value="1"/>
</dbReference>
<protein>
    <recommendedName>
        <fullName evidence="2">biotin carboxylase</fullName>
        <ecNumber evidence="2">6.3.4.14</ecNumber>
    </recommendedName>
</protein>
<dbReference type="FunFam" id="2.40.50.100:FF:000003">
    <property type="entry name" value="Acetyl-CoA carboxylase biotin carboxyl carrier protein"/>
    <property type="match status" value="1"/>
</dbReference>
<dbReference type="PROSITE" id="PS50975">
    <property type="entry name" value="ATP_GRASP"/>
    <property type="match status" value="1"/>
</dbReference>
<keyword evidence="5 8" id="KW-0067">ATP-binding</keyword>
<dbReference type="InterPro" id="IPR016185">
    <property type="entry name" value="PreATP-grasp_dom_sf"/>
</dbReference>
<dbReference type="InterPro" id="IPR050856">
    <property type="entry name" value="Biotin_carboxylase_complex"/>
</dbReference>
<dbReference type="InterPro" id="IPR000089">
    <property type="entry name" value="Biotin_lipoyl"/>
</dbReference>
<dbReference type="FunFam" id="3.30.1490.20:FF:000003">
    <property type="entry name" value="acetyl-CoA carboxylase isoform X1"/>
    <property type="match status" value="1"/>
</dbReference>
<dbReference type="Gene3D" id="3.30.1490.20">
    <property type="entry name" value="ATP-grasp fold, A domain"/>
    <property type="match status" value="1"/>
</dbReference>
<dbReference type="EMBL" id="JACBZI010000001">
    <property type="protein sequence ID" value="NYI09238.1"/>
    <property type="molecule type" value="Genomic_DNA"/>
</dbReference>
<comment type="catalytic activity">
    <reaction evidence="7">
        <text>N(6)-biotinyl-L-lysyl-[protein] + hydrogencarbonate + ATP = N(6)-carboxybiotinyl-L-lysyl-[protein] + ADP + phosphate + H(+)</text>
        <dbReference type="Rhea" id="RHEA:13501"/>
        <dbReference type="Rhea" id="RHEA-COMP:10505"/>
        <dbReference type="Rhea" id="RHEA-COMP:10506"/>
        <dbReference type="ChEBI" id="CHEBI:15378"/>
        <dbReference type="ChEBI" id="CHEBI:17544"/>
        <dbReference type="ChEBI" id="CHEBI:30616"/>
        <dbReference type="ChEBI" id="CHEBI:43474"/>
        <dbReference type="ChEBI" id="CHEBI:83144"/>
        <dbReference type="ChEBI" id="CHEBI:83145"/>
        <dbReference type="ChEBI" id="CHEBI:456216"/>
        <dbReference type="EC" id="6.3.4.14"/>
    </reaction>
    <physiologicalReaction direction="left-to-right" evidence="7">
        <dbReference type="Rhea" id="RHEA:13502"/>
    </physiologicalReaction>
</comment>
<dbReference type="GO" id="GO:0004075">
    <property type="term" value="F:biotin carboxylase activity"/>
    <property type="evidence" value="ECO:0007669"/>
    <property type="project" value="UniProtKB-EC"/>
</dbReference>
<feature type="domain" description="Biotin carboxylation" evidence="11">
    <location>
        <begin position="6"/>
        <end position="449"/>
    </location>
</feature>
<evidence type="ECO:0000259" key="9">
    <source>
        <dbReference type="PROSITE" id="PS50968"/>
    </source>
</evidence>
<feature type="domain" description="Lipoyl-binding" evidence="9">
    <location>
        <begin position="519"/>
        <end position="595"/>
    </location>
</feature>
<dbReference type="SMART" id="SM00878">
    <property type="entry name" value="Biotin_carb_C"/>
    <property type="match status" value="1"/>
</dbReference>
<keyword evidence="4 8" id="KW-0547">Nucleotide-binding</keyword>
<comment type="cofactor">
    <cofactor evidence="1">
        <name>biotin</name>
        <dbReference type="ChEBI" id="CHEBI:57586"/>
    </cofactor>
</comment>
<dbReference type="InterPro" id="IPR005482">
    <property type="entry name" value="Biotin_COase_C"/>
</dbReference>
<evidence type="ECO:0000256" key="4">
    <source>
        <dbReference type="ARBA" id="ARBA00022741"/>
    </source>
</evidence>
<evidence type="ECO:0000259" key="10">
    <source>
        <dbReference type="PROSITE" id="PS50975"/>
    </source>
</evidence>
<evidence type="ECO:0000313" key="13">
    <source>
        <dbReference type="Proteomes" id="UP000537326"/>
    </source>
</evidence>
<evidence type="ECO:0000256" key="1">
    <source>
        <dbReference type="ARBA" id="ARBA00001953"/>
    </source>
</evidence>
<dbReference type="Gene3D" id="3.40.50.20">
    <property type="match status" value="1"/>
</dbReference>
<dbReference type="InterPro" id="IPR011054">
    <property type="entry name" value="Rudment_hybrid_motif"/>
</dbReference>
<evidence type="ECO:0000256" key="3">
    <source>
        <dbReference type="ARBA" id="ARBA00022598"/>
    </source>
</evidence>
<dbReference type="PROSITE" id="PS50968">
    <property type="entry name" value="BIOTINYL_LIPOYL"/>
    <property type="match status" value="1"/>
</dbReference>
<organism evidence="12 13">
    <name type="scientific">Nocardioides marinus</name>
    <dbReference type="NCBI Taxonomy" id="374514"/>
    <lineage>
        <taxon>Bacteria</taxon>
        <taxon>Bacillati</taxon>
        <taxon>Actinomycetota</taxon>
        <taxon>Actinomycetes</taxon>
        <taxon>Propionibacteriales</taxon>
        <taxon>Nocardioidaceae</taxon>
        <taxon>Nocardioides</taxon>
    </lineage>
</organism>
<dbReference type="PANTHER" id="PTHR18866:SF33">
    <property type="entry name" value="METHYLCROTONOYL-COA CARBOXYLASE SUBUNIT ALPHA, MITOCHONDRIAL-RELATED"/>
    <property type="match status" value="1"/>
</dbReference>
<evidence type="ECO:0000313" key="12">
    <source>
        <dbReference type="EMBL" id="NYI09238.1"/>
    </source>
</evidence>
<dbReference type="InterPro" id="IPR011761">
    <property type="entry name" value="ATP-grasp"/>
</dbReference>
<evidence type="ECO:0000256" key="5">
    <source>
        <dbReference type="ARBA" id="ARBA00022840"/>
    </source>
</evidence>
<dbReference type="PROSITE" id="PS00188">
    <property type="entry name" value="BIOTIN"/>
    <property type="match status" value="1"/>
</dbReference>
<evidence type="ECO:0000256" key="7">
    <source>
        <dbReference type="ARBA" id="ARBA00048501"/>
    </source>
</evidence>
<dbReference type="Pfam" id="PF02786">
    <property type="entry name" value="CPSase_L_D2"/>
    <property type="match status" value="1"/>
</dbReference>
<dbReference type="Gene3D" id="2.40.50.100">
    <property type="match status" value="1"/>
</dbReference>
<dbReference type="SUPFAM" id="SSF52440">
    <property type="entry name" value="PreATP-grasp domain"/>
    <property type="match status" value="1"/>
</dbReference>
<dbReference type="Proteomes" id="UP000537326">
    <property type="component" value="Unassembled WGS sequence"/>
</dbReference>
<dbReference type="SUPFAM" id="SSF51230">
    <property type="entry name" value="Single hybrid motif"/>
    <property type="match status" value="1"/>
</dbReference>
<dbReference type="InterPro" id="IPR013815">
    <property type="entry name" value="ATP_grasp_subdomain_1"/>
</dbReference>
<dbReference type="RefSeq" id="WP_179530250.1">
    <property type="nucleotide sequence ID" value="NZ_BAAAPP010000012.1"/>
</dbReference>
<gene>
    <name evidence="12" type="ORF">BKA05_000753</name>
</gene>
<feature type="domain" description="ATP-grasp" evidence="10">
    <location>
        <begin position="125"/>
        <end position="322"/>
    </location>
</feature>
<dbReference type="InterPro" id="IPR005479">
    <property type="entry name" value="CPAse_ATP-bd"/>
</dbReference>
<dbReference type="InterPro" id="IPR011764">
    <property type="entry name" value="Biotin_carboxylation_dom"/>
</dbReference>
<evidence type="ECO:0000259" key="11">
    <source>
        <dbReference type="PROSITE" id="PS50979"/>
    </source>
</evidence>
<dbReference type="InterPro" id="IPR001882">
    <property type="entry name" value="Biotin_BS"/>
</dbReference>
<dbReference type="InterPro" id="IPR011053">
    <property type="entry name" value="Single_hybrid_motif"/>
</dbReference>
<dbReference type="Pfam" id="PF02785">
    <property type="entry name" value="Biotin_carb_C"/>
    <property type="match status" value="1"/>
</dbReference>
<dbReference type="SUPFAM" id="SSF56059">
    <property type="entry name" value="Glutathione synthetase ATP-binding domain-like"/>
    <property type="match status" value="1"/>
</dbReference>
<evidence type="ECO:0000256" key="8">
    <source>
        <dbReference type="PROSITE-ProRule" id="PRU00409"/>
    </source>
</evidence>
<proteinExistence type="predicted"/>
<reference evidence="12 13" key="1">
    <citation type="submission" date="2020-07" db="EMBL/GenBank/DDBJ databases">
        <title>Sequencing the genomes of 1000 actinobacteria strains.</title>
        <authorList>
            <person name="Klenk H.-P."/>
        </authorList>
    </citation>
    <scope>NUCLEOTIDE SEQUENCE [LARGE SCALE GENOMIC DNA]</scope>
    <source>
        <strain evidence="12 13">DSM 18248</strain>
    </source>
</reference>
<comment type="caution">
    <text evidence="12">The sequence shown here is derived from an EMBL/GenBank/DDBJ whole genome shotgun (WGS) entry which is preliminary data.</text>
</comment>
<dbReference type="Gene3D" id="3.30.470.20">
    <property type="entry name" value="ATP-grasp fold, B domain"/>
    <property type="match status" value="1"/>
</dbReference>
<dbReference type="PROSITE" id="PS00867">
    <property type="entry name" value="CPSASE_2"/>
    <property type="match status" value="1"/>
</dbReference>
<dbReference type="Pfam" id="PF00364">
    <property type="entry name" value="Biotin_lipoyl"/>
    <property type="match status" value="1"/>
</dbReference>
<dbReference type="PANTHER" id="PTHR18866">
    <property type="entry name" value="CARBOXYLASE:PYRUVATE/ACETYL-COA/PROPIONYL-COA CARBOXYLASE"/>
    <property type="match status" value="1"/>
</dbReference>
<dbReference type="AlphaFoldDB" id="A0A7Y9YBQ1"/>
<dbReference type="InterPro" id="IPR005481">
    <property type="entry name" value="BC-like_N"/>
</dbReference>
<keyword evidence="3 12" id="KW-0436">Ligase</keyword>
<accession>A0A7Y9YBQ1</accession>
<dbReference type="CDD" id="cd06850">
    <property type="entry name" value="biotinyl_domain"/>
    <property type="match status" value="1"/>
</dbReference>
<keyword evidence="13" id="KW-1185">Reference proteome</keyword>
<keyword evidence="6" id="KW-0092">Biotin</keyword>
<dbReference type="GO" id="GO:0046872">
    <property type="term" value="F:metal ion binding"/>
    <property type="evidence" value="ECO:0007669"/>
    <property type="project" value="InterPro"/>
</dbReference>
<name>A0A7Y9YBQ1_9ACTN</name>